<evidence type="ECO:0000313" key="4">
    <source>
        <dbReference type="RefSeq" id="XP_017783359.1"/>
    </source>
</evidence>
<keyword evidence="3" id="KW-1185">Reference proteome</keyword>
<dbReference type="InterPro" id="IPR000313">
    <property type="entry name" value="PWWP_dom"/>
</dbReference>
<dbReference type="PANTHER" id="PTHR16112:SF22">
    <property type="entry name" value="PWWP DOMAIN-CONTAINING 2B"/>
    <property type="match status" value="1"/>
</dbReference>
<feature type="compositionally biased region" description="Basic residues" evidence="1">
    <location>
        <begin position="379"/>
        <end position="393"/>
    </location>
</feature>
<feature type="compositionally biased region" description="Basic residues" evidence="1">
    <location>
        <begin position="315"/>
        <end position="331"/>
    </location>
</feature>
<gene>
    <name evidence="4" type="primary">LOC108567420</name>
</gene>
<dbReference type="RefSeq" id="XP_017783359.1">
    <property type="nucleotide sequence ID" value="XM_017927870.1"/>
</dbReference>
<dbReference type="PANTHER" id="PTHR16112">
    <property type="entry name" value="METHYL-CPG BINDING PROTEIN, DROSOPHILA"/>
    <property type="match status" value="1"/>
</dbReference>
<dbReference type="Pfam" id="PF00855">
    <property type="entry name" value="PWWP"/>
    <property type="match status" value="1"/>
</dbReference>
<evidence type="ECO:0000256" key="1">
    <source>
        <dbReference type="SAM" id="MobiDB-lite"/>
    </source>
</evidence>
<dbReference type="SUPFAM" id="SSF63748">
    <property type="entry name" value="Tudor/PWWP/MBT"/>
    <property type="match status" value="1"/>
</dbReference>
<feature type="compositionally biased region" description="Basic and acidic residues" evidence="1">
    <location>
        <begin position="394"/>
        <end position="411"/>
    </location>
</feature>
<evidence type="ECO:0000313" key="3">
    <source>
        <dbReference type="Proteomes" id="UP000695000"/>
    </source>
</evidence>
<feature type="region of interest" description="Disordered" evidence="1">
    <location>
        <begin position="431"/>
        <end position="458"/>
    </location>
</feature>
<dbReference type="Proteomes" id="UP000695000">
    <property type="component" value="Unplaced"/>
</dbReference>
<evidence type="ECO:0000259" key="2">
    <source>
        <dbReference type="PROSITE" id="PS50812"/>
    </source>
</evidence>
<dbReference type="SMART" id="SM00293">
    <property type="entry name" value="PWWP"/>
    <property type="match status" value="1"/>
</dbReference>
<dbReference type="Gene3D" id="2.30.30.140">
    <property type="match status" value="1"/>
</dbReference>
<organism evidence="3 4">
    <name type="scientific">Nicrophorus vespilloides</name>
    <name type="common">Boreal carrion beetle</name>
    <dbReference type="NCBI Taxonomy" id="110193"/>
    <lineage>
        <taxon>Eukaryota</taxon>
        <taxon>Metazoa</taxon>
        <taxon>Ecdysozoa</taxon>
        <taxon>Arthropoda</taxon>
        <taxon>Hexapoda</taxon>
        <taxon>Insecta</taxon>
        <taxon>Pterygota</taxon>
        <taxon>Neoptera</taxon>
        <taxon>Endopterygota</taxon>
        <taxon>Coleoptera</taxon>
        <taxon>Polyphaga</taxon>
        <taxon>Staphyliniformia</taxon>
        <taxon>Silphidae</taxon>
        <taxon>Nicrophorinae</taxon>
        <taxon>Nicrophorus</taxon>
    </lineage>
</organism>
<dbReference type="CDD" id="cd20140">
    <property type="entry name" value="PWWP_PWWP2"/>
    <property type="match status" value="1"/>
</dbReference>
<proteinExistence type="predicted"/>
<protein>
    <submittedName>
        <fullName evidence="4">PWWP domain-containing protein 2A-like</fullName>
    </submittedName>
</protein>
<dbReference type="GeneID" id="108567420"/>
<feature type="region of interest" description="Disordered" evidence="1">
    <location>
        <begin position="306"/>
        <end position="418"/>
    </location>
</feature>
<sequence length="595" mass="65673">MADSDDIHLLKQTRISVLVDEALPDILVVTYEFGLKIFKGVLLDSTKKNLPCGVAGLNPAFSVPSKAPATATAAEDPLYSVNQRYAYTDPANVVKKKNVISSKYKNNKMTVRLRPRQVLCSKCKGICNENSENVTRKRKSTETILSPPIKRSANAPITRSVNTVLSKSKKAPEMKRTLIPKAPQEQIPTALSGNVNKINIDNNKKPLVTVSNLPQTCDNVKSNVDNMSHSPLENADANDVVQQLAEFRRNLRNKKRCDEHNNQPEQQTTPRTIKICYGPQGEGTVLKIPAQIENLNVEDDLGENVNVEEKETNKAARKAMKKAKKEAKKKVIVSSPDLSASRYGGSSPRYTVGSASPRHGLGNHSPRYVTATASEPTTPKKRKRKLKHKKKHREDKDRKSSNKDGDEEPSKEPCLTQKLSINLKRLSTSYTSCSNDKTDDCSSDESEQVPDFPETNPSVLLRLPSSPAIGNASGIDGCRMTVGEVVWGKLPGFPWWPARILTLSSCEGGDCQAHISWFGSTTSSLLQCNQLCLYLDNFKVYYDKKKRGPYKEAIKQATDEARQRVDQSIVVSPARSIVAVVPPALASPREINVTS</sequence>
<dbReference type="PROSITE" id="PS50812">
    <property type="entry name" value="PWWP"/>
    <property type="match status" value="1"/>
</dbReference>
<name>A0ABM1N959_NICVS</name>
<reference evidence="4" key="1">
    <citation type="submission" date="2025-08" db="UniProtKB">
        <authorList>
            <consortium name="RefSeq"/>
        </authorList>
    </citation>
    <scope>IDENTIFICATION</scope>
    <source>
        <tissue evidence="4">Whole Larva</tissue>
    </source>
</reference>
<accession>A0ABM1N959</accession>
<feature type="domain" description="PWWP" evidence="2">
    <location>
        <begin position="482"/>
        <end position="537"/>
    </location>
</feature>